<evidence type="ECO:0000259" key="1">
    <source>
        <dbReference type="Pfam" id="PF07992"/>
    </source>
</evidence>
<dbReference type="Pfam" id="PF07992">
    <property type="entry name" value="Pyr_redox_2"/>
    <property type="match status" value="1"/>
</dbReference>
<dbReference type="Pfam" id="PF14691">
    <property type="entry name" value="Fer4_20"/>
    <property type="match status" value="1"/>
</dbReference>
<protein>
    <submittedName>
        <fullName evidence="3">Glutamate synthase</fullName>
    </submittedName>
</protein>
<evidence type="ECO:0000313" key="4">
    <source>
        <dbReference type="Proteomes" id="UP000242699"/>
    </source>
</evidence>
<dbReference type="SUPFAM" id="SSF51971">
    <property type="entry name" value="Nucleotide-binding domain"/>
    <property type="match status" value="1"/>
</dbReference>
<dbReference type="InterPro" id="IPR023753">
    <property type="entry name" value="FAD/NAD-binding_dom"/>
</dbReference>
<dbReference type="PANTHER" id="PTHR42783:SF3">
    <property type="entry name" value="GLUTAMATE SYNTHASE [NADPH] SMALL CHAIN-RELATED"/>
    <property type="match status" value="1"/>
</dbReference>
<dbReference type="Gene3D" id="1.10.1060.10">
    <property type="entry name" value="Alpha-helical ferredoxin"/>
    <property type="match status" value="1"/>
</dbReference>
<name>A0A2T2WUS6_9FIRM</name>
<dbReference type="SUPFAM" id="SSF46548">
    <property type="entry name" value="alpha-helical ferredoxin"/>
    <property type="match status" value="1"/>
</dbReference>
<dbReference type="Proteomes" id="UP000242699">
    <property type="component" value="Unassembled WGS sequence"/>
</dbReference>
<feature type="domain" description="FAD/NAD(P)-binding" evidence="1">
    <location>
        <begin position="130"/>
        <end position="424"/>
    </location>
</feature>
<dbReference type="PANTHER" id="PTHR42783">
    <property type="entry name" value="GLUTAMATE SYNTHASE [NADPH] SMALL CHAIN"/>
    <property type="match status" value="1"/>
</dbReference>
<proteinExistence type="predicted"/>
<dbReference type="Gene3D" id="3.50.50.60">
    <property type="entry name" value="FAD/NAD(P)-binding domain"/>
    <property type="match status" value="2"/>
</dbReference>
<dbReference type="GO" id="GO:0016491">
    <property type="term" value="F:oxidoreductase activity"/>
    <property type="evidence" value="ECO:0007669"/>
    <property type="project" value="InterPro"/>
</dbReference>
<dbReference type="InterPro" id="IPR036188">
    <property type="entry name" value="FAD/NAD-bd_sf"/>
</dbReference>
<organism evidence="3 4">
    <name type="scientific">Sulfobacillus benefaciens</name>
    <dbReference type="NCBI Taxonomy" id="453960"/>
    <lineage>
        <taxon>Bacteria</taxon>
        <taxon>Bacillati</taxon>
        <taxon>Bacillota</taxon>
        <taxon>Clostridia</taxon>
        <taxon>Eubacteriales</taxon>
        <taxon>Clostridiales Family XVII. Incertae Sedis</taxon>
        <taxon>Sulfobacillus</taxon>
    </lineage>
</organism>
<reference evidence="3 4" key="1">
    <citation type="journal article" date="2014" name="BMC Genomics">
        <title>Comparison of environmental and isolate Sulfobacillus genomes reveals diverse carbon, sulfur, nitrogen, and hydrogen metabolisms.</title>
        <authorList>
            <person name="Justice N.B."/>
            <person name="Norman A."/>
            <person name="Brown C.T."/>
            <person name="Singh A."/>
            <person name="Thomas B.C."/>
            <person name="Banfield J.F."/>
        </authorList>
    </citation>
    <scope>NUCLEOTIDE SEQUENCE [LARGE SCALE GENOMIC DNA]</scope>
    <source>
        <strain evidence="3">AMDSBA1</strain>
    </source>
</reference>
<dbReference type="PRINTS" id="PR00368">
    <property type="entry name" value="FADPNR"/>
</dbReference>
<sequence length="452" mass="49113">MSLALTNDTKLPEVVPPLTRREATDEALRCYYCYDAPCITGCPTRIDIPRFIHQIATGDLSQAARTIMDANILGATCARICPTEALCEAQCVRVQDSRAVSIGRLQRVAMDHAMEHGTPALPQLEEGRGRVAVIGAGPAGMSAAAHLARRGYAVEIFEQKEEGGGLDTYGIVSYREPMRVSLFEVETVRKLGVKFHFGRKIDALQDFRTLQEQYDAIVVAIGMGKVPKWGIPGEDLPGVYDALDLVEQTKTRPLSDITLGPHVIVVGAGNTAVDAATCAKRLGASDVSILYRRGEAAMPAYRYEYEFAKQDGVIYRWWTMPIAIEGASRVEAVRCVKTQVRTGDPSDRQSPLDIIPESEFVLPADTIILAIGQEKNAGIGQMIGAATHRGRVVVNESTYETSIKNVYAVGDCLAPFGEAMVVQAVADGKMAAQAIHERLRKTMAPQKGEKHG</sequence>
<dbReference type="AlphaFoldDB" id="A0A2T2WUS6"/>
<dbReference type="EMBL" id="PXYT01000045">
    <property type="protein sequence ID" value="PSR25986.1"/>
    <property type="molecule type" value="Genomic_DNA"/>
</dbReference>
<dbReference type="InterPro" id="IPR028261">
    <property type="entry name" value="DPD_II"/>
</dbReference>
<dbReference type="PRINTS" id="PR00469">
    <property type="entry name" value="PNDRDTASEII"/>
</dbReference>
<dbReference type="GO" id="GO:0051536">
    <property type="term" value="F:iron-sulfur cluster binding"/>
    <property type="evidence" value="ECO:0007669"/>
    <property type="project" value="InterPro"/>
</dbReference>
<accession>A0A2T2WUS6</accession>
<evidence type="ECO:0000313" key="3">
    <source>
        <dbReference type="EMBL" id="PSR25986.1"/>
    </source>
</evidence>
<comment type="caution">
    <text evidence="3">The sequence shown here is derived from an EMBL/GenBank/DDBJ whole genome shotgun (WGS) entry which is preliminary data.</text>
</comment>
<dbReference type="InterPro" id="IPR009051">
    <property type="entry name" value="Helical_ferredxn"/>
</dbReference>
<evidence type="ECO:0000259" key="2">
    <source>
        <dbReference type="Pfam" id="PF14691"/>
    </source>
</evidence>
<feature type="domain" description="Dihydroprymidine dehydrogenase" evidence="2">
    <location>
        <begin position="11"/>
        <end position="117"/>
    </location>
</feature>
<gene>
    <name evidence="3" type="ORF">C7B43_15350</name>
</gene>